<dbReference type="RefSeq" id="WP_186503653.1">
    <property type="nucleotide sequence ID" value="NZ_JACOGK010000025.1"/>
</dbReference>
<proteinExistence type="predicted"/>
<name>A0ABR6VKS1_9FIRM</name>
<comment type="caution">
    <text evidence="1">The sequence shown here is derived from an EMBL/GenBank/DDBJ whole genome shotgun (WGS) entry which is preliminary data.</text>
</comment>
<evidence type="ECO:0000313" key="1">
    <source>
        <dbReference type="EMBL" id="MBC3537352.1"/>
    </source>
</evidence>
<dbReference type="InterPro" id="IPR038666">
    <property type="entry name" value="SSP1_head-tail_sf"/>
</dbReference>
<accession>A0ABR6VKS1</accession>
<dbReference type="NCBIfam" id="TIGR01563">
    <property type="entry name" value="gp16_SPP1"/>
    <property type="match status" value="1"/>
</dbReference>
<protein>
    <submittedName>
        <fullName evidence="1">Phage head closure protein</fullName>
    </submittedName>
</protein>
<dbReference type="InterPro" id="IPR008767">
    <property type="entry name" value="Phage_SPP1_head-tail_adaptor"/>
</dbReference>
<organism evidence="1 2">
    <name type="scientific">Megasphaera hominis</name>
    <dbReference type="NCBI Taxonomy" id="159836"/>
    <lineage>
        <taxon>Bacteria</taxon>
        <taxon>Bacillati</taxon>
        <taxon>Bacillota</taxon>
        <taxon>Negativicutes</taxon>
        <taxon>Veillonellales</taxon>
        <taxon>Veillonellaceae</taxon>
        <taxon>Megasphaera</taxon>
    </lineage>
</organism>
<keyword evidence="2" id="KW-1185">Reference proteome</keyword>
<dbReference type="Gene3D" id="2.40.10.270">
    <property type="entry name" value="Bacteriophage SPP1 head-tail adaptor protein"/>
    <property type="match status" value="1"/>
</dbReference>
<evidence type="ECO:0000313" key="2">
    <source>
        <dbReference type="Proteomes" id="UP000606870"/>
    </source>
</evidence>
<dbReference type="Proteomes" id="UP000606870">
    <property type="component" value="Unassembled WGS sequence"/>
</dbReference>
<dbReference type="EMBL" id="JACOGK010000025">
    <property type="protein sequence ID" value="MBC3537352.1"/>
    <property type="molecule type" value="Genomic_DNA"/>
</dbReference>
<sequence>MINVEIGTLDKRVTLLKYTETRDDYGLTHQALVDAIGNSVWARIEPARGKTYYEQYRDKVEMITKVTIRYRPGITTDMLVKYGQTIYKITSVVDPYEAHVKLELMCNRKQAGDVDVNDT</sequence>
<dbReference type="Pfam" id="PF05521">
    <property type="entry name" value="Phage_HCP"/>
    <property type="match status" value="1"/>
</dbReference>
<reference evidence="1 2" key="1">
    <citation type="submission" date="2020-08" db="EMBL/GenBank/DDBJ databases">
        <authorList>
            <person name="Liu C."/>
            <person name="Sun Q."/>
        </authorList>
    </citation>
    <scope>NUCLEOTIDE SEQUENCE [LARGE SCALE GENOMIC DNA]</scope>
    <source>
        <strain evidence="1 2">NSJ-59</strain>
    </source>
</reference>
<gene>
    <name evidence="1" type="ORF">H8J70_08820</name>
</gene>